<feature type="chain" id="PRO_5013508777" description="TIL domain-containing protein" evidence="4">
    <location>
        <begin position="17"/>
        <end position="211"/>
    </location>
</feature>
<evidence type="ECO:0000313" key="7">
    <source>
        <dbReference type="EnsemblMetazoa" id="PPA45685.1"/>
    </source>
</evidence>
<keyword evidence="4" id="KW-0732">Signal</keyword>
<feature type="signal peptide" evidence="4">
    <location>
        <begin position="1"/>
        <end position="16"/>
    </location>
</feature>
<evidence type="ECO:0000256" key="4">
    <source>
        <dbReference type="SAM" id="SignalP"/>
    </source>
</evidence>
<dbReference type="Pfam" id="PF01826">
    <property type="entry name" value="TIL"/>
    <property type="match status" value="2"/>
</dbReference>
<feature type="domain" description="TIL" evidence="5">
    <location>
        <begin position="118"/>
        <end position="175"/>
    </location>
</feature>
<feature type="domain" description="TIL" evidence="5">
    <location>
        <begin position="59"/>
        <end position="111"/>
    </location>
</feature>
<evidence type="ECO:0000313" key="8">
    <source>
        <dbReference type="Proteomes" id="UP000005239"/>
    </source>
</evidence>
<gene>
    <name evidence="6" type="primary">WBGene00205490</name>
    <name evidence="7" type="synonym">WBGene00284054</name>
</gene>
<dbReference type="SUPFAM" id="SSF57567">
    <property type="entry name" value="Serine protease inhibitors"/>
    <property type="match status" value="2"/>
</dbReference>
<dbReference type="InterPro" id="IPR051368">
    <property type="entry name" value="SerProtInhib-TIL_Domain"/>
</dbReference>
<evidence type="ECO:0000256" key="2">
    <source>
        <dbReference type="ARBA" id="ARBA00022900"/>
    </source>
</evidence>
<evidence type="ECO:0000313" key="6">
    <source>
        <dbReference type="EnsemblMetazoa" id="PPA32630.1"/>
    </source>
</evidence>
<sequence length="211" mass="23364">MIRCLIFVLLVIAATAAEQKKTQKASRVQNQEPIVSDIFLGVSQIICGAVGQCRPRNPCPFNTVFRQGCPCEPTCAIRNPPCNRQCARPRCQCRAGMVRNASGQCVLPRFCPVTPITCPPNQFWNTCPVLPEPSCQNPWPRCPQFCPIGARCQCRPGFYRATSAPNAPCVPWLTCWRFPWPRSNPLVPVATIAGRPQCWWGGPRTFPGIPG</sequence>
<evidence type="ECO:0000259" key="5">
    <source>
        <dbReference type="Pfam" id="PF01826"/>
    </source>
</evidence>
<organism evidence="6 8">
    <name type="scientific">Pristionchus pacificus</name>
    <name type="common">Parasitic nematode worm</name>
    <dbReference type="NCBI Taxonomy" id="54126"/>
    <lineage>
        <taxon>Eukaryota</taxon>
        <taxon>Metazoa</taxon>
        <taxon>Ecdysozoa</taxon>
        <taxon>Nematoda</taxon>
        <taxon>Chromadorea</taxon>
        <taxon>Rhabditida</taxon>
        <taxon>Rhabditina</taxon>
        <taxon>Diplogasteromorpha</taxon>
        <taxon>Diplogasteroidea</taxon>
        <taxon>Neodiplogasteridae</taxon>
        <taxon>Pristionchus</taxon>
    </lineage>
</organism>
<dbReference type="EnsemblMetazoa" id="PPA32630.1">
    <property type="protein sequence ID" value="PPA32630.1"/>
    <property type="gene ID" value="WBGene00205490"/>
</dbReference>
<dbReference type="CDD" id="cd19941">
    <property type="entry name" value="TIL"/>
    <property type="match status" value="1"/>
</dbReference>
<keyword evidence="2" id="KW-0722">Serine protease inhibitor</keyword>
<dbReference type="PANTHER" id="PTHR23259:SF70">
    <property type="entry name" value="ACCESSORY GLAND PROTEIN ACP62F-RELATED"/>
    <property type="match status" value="1"/>
</dbReference>
<dbReference type="GO" id="GO:0004867">
    <property type="term" value="F:serine-type endopeptidase inhibitor activity"/>
    <property type="evidence" value="ECO:0007669"/>
    <property type="project" value="UniProtKB-KW"/>
</dbReference>
<proteinExistence type="predicted"/>
<evidence type="ECO:0000256" key="3">
    <source>
        <dbReference type="ARBA" id="ARBA00023157"/>
    </source>
</evidence>
<reference evidence="8" key="1">
    <citation type="journal article" date="2008" name="Nat. Genet.">
        <title>The Pristionchus pacificus genome provides a unique perspective on nematode lifestyle and parasitism.</title>
        <authorList>
            <person name="Dieterich C."/>
            <person name="Clifton S.W."/>
            <person name="Schuster L.N."/>
            <person name="Chinwalla A."/>
            <person name="Delehaunty K."/>
            <person name="Dinkelacker I."/>
            <person name="Fulton L."/>
            <person name="Fulton R."/>
            <person name="Godfrey J."/>
            <person name="Minx P."/>
            <person name="Mitreva M."/>
            <person name="Roeseler W."/>
            <person name="Tian H."/>
            <person name="Witte H."/>
            <person name="Yang S.P."/>
            <person name="Wilson R.K."/>
            <person name="Sommer R.J."/>
        </authorList>
    </citation>
    <scope>NUCLEOTIDE SEQUENCE [LARGE SCALE GENOMIC DNA]</scope>
    <source>
        <strain evidence="8">PS312</strain>
    </source>
</reference>
<dbReference type="EnsemblMetazoa" id="PPA45685.1">
    <property type="protein sequence ID" value="PPA45685.1"/>
    <property type="gene ID" value="WBGene00284054"/>
</dbReference>
<dbReference type="AlphaFoldDB" id="A0A2A6CK46"/>
<reference evidence="6" key="2">
    <citation type="submission" date="2022-06" db="UniProtKB">
        <authorList>
            <consortium name="EnsemblMetazoa"/>
        </authorList>
    </citation>
    <scope>IDENTIFICATION</scope>
    <source>
        <strain evidence="6">PS312</strain>
    </source>
</reference>
<accession>A0A4X3PUX8</accession>
<dbReference type="Gene3D" id="2.10.25.10">
    <property type="entry name" value="Laminin"/>
    <property type="match status" value="2"/>
</dbReference>
<keyword evidence="1" id="KW-0646">Protease inhibitor</keyword>
<accession>A0A2A6CK46</accession>
<evidence type="ECO:0000256" key="1">
    <source>
        <dbReference type="ARBA" id="ARBA00022690"/>
    </source>
</evidence>
<dbReference type="Proteomes" id="UP000005239">
    <property type="component" value="Unassembled WGS sequence"/>
</dbReference>
<protein>
    <recommendedName>
        <fullName evidence="5">TIL domain-containing protein</fullName>
    </recommendedName>
</protein>
<name>A0A2A6CK46_PRIPA</name>
<keyword evidence="3" id="KW-1015">Disulfide bond</keyword>
<keyword evidence="8" id="KW-1185">Reference proteome</keyword>
<dbReference type="PANTHER" id="PTHR23259">
    <property type="entry name" value="RIDDLE"/>
    <property type="match status" value="1"/>
</dbReference>
<dbReference type="InterPro" id="IPR036084">
    <property type="entry name" value="Ser_inhib-like_sf"/>
</dbReference>
<dbReference type="InterPro" id="IPR002919">
    <property type="entry name" value="TIL_dom"/>
</dbReference>
<dbReference type="OrthoDB" id="5787437at2759"/>